<sequence>MNWESLRPGFGGEFENVDAHFPGNVSKAKTTVKCIFEETFFSSIRNRLVLDFVGEMNSVDNFFYVPREFLLQFILSENHNIADINRIPN</sequence>
<evidence type="ECO:0000313" key="2">
    <source>
        <dbReference type="Proteomes" id="UP000183832"/>
    </source>
</evidence>
<gene>
    <name evidence="1" type="ORF">CLUMA_CG005257</name>
</gene>
<reference evidence="1 2" key="1">
    <citation type="submission" date="2015-04" db="EMBL/GenBank/DDBJ databases">
        <authorList>
            <person name="Syromyatnikov M.Y."/>
            <person name="Popov V.N."/>
        </authorList>
    </citation>
    <scope>NUCLEOTIDE SEQUENCE [LARGE SCALE GENOMIC DNA]</scope>
</reference>
<protein>
    <submittedName>
        <fullName evidence="1">CLUMA_CG005257, isoform A</fullName>
    </submittedName>
</protein>
<accession>A0A1J1HUC2</accession>
<dbReference type="AlphaFoldDB" id="A0A1J1HUC2"/>
<evidence type="ECO:0000313" key="1">
    <source>
        <dbReference type="EMBL" id="CRK91603.1"/>
    </source>
</evidence>
<organism evidence="1 2">
    <name type="scientific">Clunio marinus</name>
    <dbReference type="NCBI Taxonomy" id="568069"/>
    <lineage>
        <taxon>Eukaryota</taxon>
        <taxon>Metazoa</taxon>
        <taxon>Ecdysozoa</taxon>
        <taxon>Arthropoda</taxon>
        <taxon>Hexapoda</taxon>
        <taxon>Insecta</taxon>
        <taxon>Pterygota</taxon>
        <taxon>Neoptera</taxon>
        <taxon>Endopterygota</taxon>
        <taxon>Diptera</taxon>
        <taxon>Nematocera</taxon>
        <taxon>Chironomoidea</taxon>
        <taxon>Chironomidae</taxon>
        <taxon>Clunio</taxon>
    </lineage>
</organism>
<proteinExistence type="predicted"/>
<name>A0A1J1HUC2_9DIPT</name>
<dbReference type="EMBL" id="CVRI01000021">
    <property type="protein sequence ID" value="CRK91603.1"/>
    <property type="molecule type" value="Genomic_DNA"/>
</dbReference>
<keyword evidence="2" id="KW-1185">Reference proteome</keyword>
<dbReference type="Proteomes" id="UP000183832">
    <property type="component" value="Unassembled WGS sequence"/>
</dbReference>